<accession>A0A6A3CXE2</accession>
<evidence type="ECO:0000313" key="1">
    <source>
        <dbReference type="EMBL" id="KAE8733786.1"/>
    </source>
</evidence>
<dbReference type="AlphaFoldDB" id="A0A6A3CXE2"/>
<protein>
    <submittedName>
        <fullName evidence="1">Uncharacterized protein</fullName>
    </submittedName>
</protein>
<proteinExistence type="predicted"/>
<keyword evidence="2" id="KW-1185">Reference proteome</keyword>
<reference evidence="1" key="1">
    <citation type="submission" date="2019-09" db="EMBL/GenBank/DDBJ databases">
        <title>Draft genome information of white flower Hibiscus syriacus.</title>
        <authorList>
            <person name="Kim Y.-M."/>
        </authorList>
    </citation>
    <scope>NUCLEOTIDE SEQUENCE [LARGE SCALE GENOMIC DNA]</scope>
    <source>
        <strain evidence="1">YM2019G1</strain>
    </source>
</reference>
<organism evidence="1 2">
    <name type="scientific">Hibiscus syriacus</name>
    <name type="common">Rose of Sharon</name>
    <dbReference type="NCBI Taxonomy" id="106335"/>
    <lineage>
        <taxon>Eukaryota</taxon>
        <taxon>Viridiplantae</taxon>
        <taxon>Streptophyta</taxon>
        <taxon>Embryophyta</taxon>
        <taxon>Tracheophyta</taxon>
        <taxon>Spermatophyta</taxon>
        <taxon>Magnoliopsida</taxon>
        <taxon>eudicotyledons</taxon>
        <taxon>Gunneridae</taxon>
        <taxon>Pentapetalae</taxon>
        <taxon>rosids</taxon>
        <taxon>malvids</taxon>
        <taxon>Malvales</taxon>
        <taxon>Malvaceae</taxon>
        <taxon>Malvoideae</taxon>
        <taxon>Hibiscus</taxon>
    </lineage>
</organism>
<dbReference type="Proteomes" id="UP000436088">
    <property type="component" value="Unassembled WGS sequence"/>
</dbReference>
<gene>
    <name evidence="1" type="ORF">F3Y22_tig00000991pilonHSYRG00176</name>
</gene>
<dbReference type="EMBL" id="VEPZ02000089">
    <property type="protein sequence ID" value="KAE8733786.1"/>
    <property type="molecule type" value="Genomic_DNA"/>
</dbReference>
<evidence type="ECO:0000313" key="2">
    <source>
        <dbReference type="Proteomes" id="UP000436088"/>
    </source>
</evidence>
<comment type="caution">
    <text evidence="1">The sequence shown here is derived from an EMBL/GenBank/DDBJ whole genome shotgun (WGS) entry which is preliminary data.</text>
</comment>
<name>A0A6A3CXE2_HIBSY</name>
<sequence>MAITSGHRMADSFTWACKDNRAPFLTQSLLFKSQVLLEILIPQVRIELKVGVDPTPSAIIELKVYADPTSFAMDLSEVNVDPPPSVMESNEIIEQKVDADPTLSTMDLSENKNVDPPPSVMEIERDVGADLPPSVIESSKKLTIEQKVNVDPTPSAMDLSEIKVNPPPYLMKSNEIVNDSFLWVSSACIHLSTLALQATEVIHHVCLESCDLNEILFSLRASLHDAPTRWTLKK</sequence>